<evidence type="ECO:0000256" key="1">
    <source>
        <dbReference type="ARBA" id="ARBA00005744"/>
    </source>
</evidence>
<feature type="coiled-coil region" evidence="2">
    <location>
        <begin position="830"/>
        <end position="857"/>
    </location>
</feature>
<accession>A0A9Q0MEM4</accession>
<feature type="compositionally biased region" description="Polar residues" evidence="3">
    <location>
        <begin position="428"/>
        <end position="446"/>
    </location>
</feature>
<feature type="domain" description="FAM65 N-terminal" evidence="4">
    <location>
        <begin position="465"/>
        <end position="644"/>
    </location>
</feature>
<name>A0A9Q0MEM4_BLOTA</name>
<dbReference type="Pfam" id="PF15903">
    <property type="entry name" value="PL48"/>
    <property type="match status" value="1"/>
</dbReference>
<protein>
    <recommendedName>
        <fullName evidence="4">FAM65 N-terminal domain-containing protein</fullName>
    </recommendedName>
</protein>
<evidence type="ECO:0000259" key="4">
    <source>
        <dbReference type="Pfam" id="PF15903"/>
    </source>
</evidence>
<dbReference type="InterPro" id="IPR026136">
    <property type="entry name" value="RIPOR3"/>
</dbReference>
<feature type="compositionally biased region" description="Polar residues" evidence="3">
    <location>
        <begin position="393"/>
        <end position="413"/>
    </location>
</feature>
<feature type="region of interest" description="Disordered" evidence="3">
    <location>
        <begin position="178"/>
        <end position="218"/>
    </location>
</feature>
<dbReference type="InterPro" id="IPR031780">
    <property type="entry name" value="FAM65_N"/>
</dbReference>
<reference evidence="5" key="1">
    <citation type="submission" date="2022-12" db="EMBL/GenBank/DDBJ databases">
        <title>Genome assemblies of Blomia tropicalis.</title>
        <authorList>
            <person name="Cui Y."/>
        </authorList>
    </citation>
    <scope>NUCLEOTIDE SEQUENCE</scope>
    <source>
        <tissue evidence="5">Adult mites</tissue>
    </source>
</reference>
<feature type="compositionally biased region" description="Polar residues" evidence="3">
    <location>
        <begin position="246"/>
        <end position="266"/>
    </location>
</feature>
<dbReference type="PANTHER" id="PTHR15829">
    <property type="entry name" value="PROTEIN KINASE PKN/PRK1, EFFECTOR"/>
    <property type="match status" value="1"/>
</dbReference>
<comment type="similarity">
    <text evidence="1">Belongs to the RIPOR family.</text>
</comment>
<dbReference type="Proteomes" id="UP001142055">
    <property type="component" value="Chromosome 1"/>
</dbReference>
<feature type="compositionally biased region" description="Low complexity" evidence="3">
    <location>
        <begin position="267"/>
        <end position="285"/>
    </location>
</feature>
<feature type="region of interest" description="Disordered" evidence="3">
    <location>
        <begin position="241"/>
        <end position="288"/>
    </location>
</feature>
<evidence type="ECO:0000256" key="2">
    <source>
        <dbReference type="SAM" id="Coils"/>
    </source>
</evidence>
<feature type="region of interest" description="Disordered" evidence="3">
    <location>
        <begin position="956"/>
        <end position="989"/>
    </location>
</feature>
<evidence type="ECO:0000256" key="3">
    <source>
        <dbReference type="SAM" id="MobiDB-lite"/>
    </source>
</evidence>
<feature type="region of interest" description="Disordered" evidence="3">
    <location>
        <begin position="736"/>
        <end position="772"/>
    </location>
</feature>
<feature type="compositionally biased region" description="Low complexity" evidence="3">
    <location>
        <begin position="378"/>
        <end position="392"/>
    </location>
</feature>
<comment type="caution">
    <text evidence="5">The sequence shown here is derived from an EMBL/GenBank/DDBJ whole genome shotgun (WGS) entry which is preliminary data.</text>
</comment>
<feature type="region of interest" description="Disordered" evidence="3">
    <location>
        <begin position="56"/>
        <end position="96"/>
    </location>
</feature>
<organism evidence="5 6">
    <name type="scientific">Blomia tropicalis</name>
    <name type="common">Mite</name>
    <dbReference type="NCBI Taxonomy" id="40697"/>
    <lineage>
        <taxon>Eukaryota</taxon>
        <taxon>Metazoa</taxon>
        <taxon>Ecdysozoa</taxon>
        <taxon>Arthropoda</taxon>
        <taxon>Chelicerata</taxon>
        <taxon>Arachnida</taxon>
        <taxon>Acari</taxon>
        <taxon>Acariformes</taxon>
        <taxon>Sarcoptiformes</taxon>
        <taxon>Astigmata</taxon>
        <taxon>Glycyphagoidea</taxon>
        <taxon>Echimyopodidae</taxon>
        <taxon>Blomia</taxon>
    </lineage>
</organism>
<feature type="region of interest" description="Disordered" evidence="3">
    <location>
        <begin position="790"/>
        <end position="813"/>
    </location>
</feature>
<gene>
    <name evidence="5" type="ORF">RDWZM_003005</name>
</gene>
<feature type="compositionally biased region" description="Basic residues" evidence="3">
    <location>
        <begin position="178"/>
        <end position="189"/>
    </location>
</feature>
<dbReference type="OMA" id="KANINDC"/>
<feature type="region of interest" description="Disordered" evidence="3">
    <location>
        <begin position="691"/>
        <end position="711"/>
    </location>
</feature>
<feature type="compositionally biased region" description="Acidic residues" evidence="3">
    <location>
        <begin position="77"/>
        <end position="95"/>
    </location>
</feature>
<dbReference type="PANTHER" id="PTHR15829:SF13">
    <property type="entry name" value="FAM65 N-TERMINAL DOMAIN-CONTAINING PROTEIN"/>
    <property type="match status" value="1"/>
</dbReference>
<feature type="region of interest" description="Disordered" evidence="3">
    <location>
        <begin position="334"/>
        <end position="446"/>
    </location>
</feature>
<evidence type="ECO:0000313" key="5">
    <source>
        <dbReference type="EMBL" id="KAJ6224460.1"/>
    </source>
</evidence>
<feature type="compositionally biased region" description="Pro residues" evidence="3">
    <location>
        <begin position="695"/>
        <end position="704"/>
    </location>
</feature>
<sequence>MEIPNIRLDDNRRQSFILDTNHRNFHGSSSTTTTHHNFILRKSKSIMYDPKDVPNDVRRSTMASTHSNQRGFISVDEGVDDDSISDEEEEEEDDEIKLTTKTTNVDRFPPYNMYRGSNSHSSSSASWLGGMFSPRFTTVSANTAAKSASLSFQQMKSFTGFGVSPTNYMLNDEYNSNRAKRMSPSHHHLTSSPSISERNSSRRMEQSPINSHRSMAIPYTSMSSNVDLTNQSDQITKMPAHIHYDPSSSSVLRTMRQQQSHNNLAYSSSSGCSTQSSASSTNSLSQHFARSGKSRSSLREAAQNFRDFVQHYELGLIECISSVEEKQQMNNQLEVGASRNRLNHEEVEESPSTRDITNERRRRSHWSPSSTPPPPPTSSSSSSLPQSTPMSPCSSMAVASSATPTGSPVPNENSSKDLLERFEDRTEVSNNNNKCSDTESAQESPLLSHSLRLQLAKVRSLRDQYETGYRCSEALEKMMKLTKKTRDCDREYRANEKLLAEIEAQLEAMIGTFRIKVEDLEGFARICPRDNYEIEFRHGKQRQVLRVRIGKSLERTWDGATQEVEFRGALKPTIVCRLREIKSRWNVSWSRKNITLGVTSISMSELLVAVSKGKQILLDANASGSLKLKIICSWQPKLLDTTDPLKGNPLSNFVTNQSFRSENLDSFNSKGEIMERKLNKSATISPNMSSFISLQPPPPPPPTLSIPRPESLTPIRSKFGFPNLRKSSDLSRSLLTLPSFGDVDDKSRSKNPSTNEIAKTRKHNGNGKQFSSSYGLNRFSSTYSLSSNQTNYSSDDSDLEGENESLWSASSNISQHESIKNKKTIPDISTAQLRTKISNITNQLANLQSALEDYRGQYIELTMMSIIVSKLIDYFDEQLCFENETAMPTNKNESKSNDNGIIDQNEKKEESMLSNGFQNKSLDNLNGSDNSPSMIDDIETALAEFDFLESVEAPESIRTVNKENSSSNKPSNDDEEQQNDNRPCDHSLSAQLNNYDKQSNQTDLRKLSFIDLWSSVLLLHLNSSLEQLGHVGSWILKGRETQALARLRADSFACELIHDLFVNGGRNSPLGKDTRVLELWNFASERLNKSERGSRYRPYIMSWRQLCQILIDLMVDYGLYGNSSLDDSLDEDALRYSAEWLSGLIVPFSQTKVTIFDIRAFFELDLWKSFRGLIGSTAHSSFLRKDSIKRNSLSTGESKQQSLSVKRMLQIALDVDLLMRKSKKISSHTLETILFDRFNVNSIWIPSDVTLTIIGLLYEIHSHEKQSKLTTNEVKKLERYREIGKMATNWIIWLLQDGRLEIREHVLSGLESGTAFIRRASCFGIMYMLRLMKSGNQKDPNHQMEGPSSYLGVSGQRNQVQFYGQELDCLLFMSAEDHDGRVREEAKKALKCLGHFGQQRLNQMERNRMGFFGGSITEDTKQILVQEVKPPKIIGRSMPNLNKI</sequence>
<evidence type="ECO:0000313" key="6">
    <source>
        <dbReference type="Proteomes" id="UP001142055"/>
    </source>
</evidence>
<proteinExistence type="inferred from homology"/>
<feature type="compositionally biased region" description="Basic and acidic residues" evidence="3">
    <location>
        <begin position="414"/>
        <end position="427"/>
    </location>
</feature>
<keyword evidence="6" id="KW-1185">Reference proteome</keyword>
<keyword evidence="2" id="KW-0175">Coiled coil</keyword>
<dbReference type="EMBL" id="JAPWDV010000001">
    <property type="protein sequence ID" value="KAJ6224460.1"/>
    <property type="molecule type" value="Genomic_DNA"/>
</dbReference>
<feature type="compositionally biased region" description="Polar residues" evidence="3">
    <location>
        <begin position="61"/>
        <end position="71"/>
    </location>
</feature>